<evidence type="ECO:0000256" key="8">
    <source>
        <dbReference type="ARBA" id="ARBA00023136"/>
    </source>
</evidence>
<keyword evidence="15" id="KW-1185">Reference proteome</keyword>
<dbReference type="NCBIfam" id="TIGR00560">
    <property type="entry name" value="pgsA"/>
    <property type="match status" value="1"/>
</dbReference>
<dbReference type="GO" id="GO:0016020">
    <property type="term" value="C:membrane"/>
    <property type="evidence" value="ECO:0007669"/>
    <property type="project" value="UniProtKB-SubCell"/>
</dbReference>
<name>A0A2A6RN72_9CHLR</name>
<sequence length="196" mass="21274">MRSLPNLLGLFRIVTTPLLFGLILMADPVADMAAIALLLLMALSDIADGKIARRMQVVSPFGVFLDTISDKIFVVGALLPMVQLGMLPGWVAFVIIVREFVISGLRSFAAAEGVVIAAGKLGKQKLTITVTALIWRLLASSAERGGLMGTMFGGILVPPLQLWPIVMGLALIWTVASALEYLRHAWPLLRRSWEPR</sequence>
<keyword evidence="5 13" id="KW-0812">Transmembrane</keyword>
<dbReference type="InterPro" id="IPR050324">
    <property type="entry name" value="CDP-alcohol_PTase-I"/>
</dbReference>
<dbReference type="PANTHER" id="PTHR14269:SF62">
    <property type="entry name" value="CDP-DIACYLGLYCEROL--GLYCEROL-3-PHOSPHATE 3-PHOSPHATIDYLTRANSFERASE 1, CHLOROPLASTIC"/>
    <property type="match status" value="1"/>
</dbReference>
<comment type="caution">
    <text evidence="14">The sequence shown here is derived from an EMBL/GenBank/DDBJ whole genome shotgun (WGS) entry which is preliminary data.</text>
</comment>
<evidence type="ECO:0000256" key="11">
    <source>
        <dbReference type="NCBIfam" id="TIGR00560"/>
    </source>
</evidence>
<evidence type="ECO:0000256" key="3">
    <source>
        <dbReference type="ARBA" id="ARBA00022516"/>
    </source>
</evidence>
<keyword evidence="9" id="KW-0594">Phospholipid biosynthesis</keyword>
<evidence type="ECO:0000256" key="2">
    <source>
        <dbReference type="ARBA" id="ARBA00010441"/>
    </source>
</evidence>
<dbReference type="EMBL" id="NQWI01000010">
    <property type="protein sequence ID" value="PDW04375.1"/>
    <property type="molecule type" value="Genomic_DNA"/>
</dbReference>
<dbReference type="EC" id="2.7.8.5" evidence="11"/>
<evidence type="ECO:0000256" key="4">
    <source>
        <dbReference type="ARBA" id="ARBA00022679"/>
    </source>
</evidence>
<dbReference type="RefSeq" id="WP_097642743.1">
    <property type="nucleotide sequence ID" value="NZ_NQWI01000010.1"/>
</dbReference>
<evidence type="ECO:0000256" key="13">
    <source>
        <dbReference type="SAM" id="Phobius"/>
    </source>
</evidence>
<evidence type="ECO:0000313" key="14">
    <source>
        <dbReference type="EMBL" id="PDW04375.1"/>
    </source>
</evidence>
<dbReference type="InterPro" id="IPR004570">
    <property type="entry name" value="Phosphatidylglycerol_P_synth"/>
</dbReference>
<feature type="transmembrane region" description="Helical" evidence="13">
    <location>
        <begin position="7"/>
        <end position="26"/>
    </location>
</feature>
<keyword evidence="10" id="KW-1208">Phospholipid metabolism</keyword>
<dbReference type="GO" id="GO:0046474">
    <property type="term" value="P:glycerophospholipid biosynthetic process"/>
    <property type="evidence" value="ECO:0007669"/>
    <property type="project" value="TreeGrafter"/>
</dbReference>
<dbReference type="Proteomes" id="UP000220527">
    <property type="component" value="Unassembled WGS sequence"/>
</dbReference>
<keyword evidence="3" id="KW-0444">Lipid biosynthesis</keyword>
<feature type="transmembrane region" description="Helical" evidence="13">
    <location>
        <begin position="32"/>
        <end position="51"/>
    </location>
</feature>
<comment type="similarity">
    <text evidence="2 12">Belongs to the CDP-alcohol phosphatidyltransferase class-I family.</text>
</comment>
<dbReference type="OrthoDB" id="9796672at2"/>
<keyword evidence="7" id="KW-0443">Lipid metabolism</keyword>
<evidence type="ECO:0000256" key="9">
    <source>
        <dbReference type="ARBA" id="ARBA00023209"/>
    </source>
</evidence>
<gene>
    <name evidence="14" type="primary">pgsA</name>
    <name evidence="14" type="ORF">CJ255_03670</name>
</gene>
<dbReference type="InterPro" id="IPR043130">
    <property type="entry name" value="CDP-OH_PTrfase_TM_dom"/>
</dbReference>
<keyword evidence="6 13" id="KW-1133">Transmembrane helix</keyword>
<evidence type="ECO:0000256" key="6">
    <source>
        <dbReference type="ARBA" id="ARBA00022989"/>
    </source>
</evidence>
<dbReference type="InterPro" id="IPR048254">
    <property type="entry name" value="CDP_ALCOHOL_P_TRANSF_CS"/>
</dbReference>
<comment type="subcellular location">
    <subcellularLocation>
        <location evidence="1">Membrane</location>
        <topology evidence="1">Multi-pass membrane protein</topology>
    </subcellularLocation>
</comment>
<organism evidence="14 15">
    <name type="scientific">Candidatus Viridilinea mediisalina</name>
    <dbReference type="NCBI Taxonomy" id="2024553"/>
    <lineage>
        <taxon>Bacteria</taxon>
        <taxon>Bacillati</taxon>
        <taxon>Chloroflexota</taxon>
        <taxon>Chloroflexia</taxon>
        <taxon>Chloroflexales</taxon>
        <taxon>Chloroflexineae</taxon>
        <taxon>Oscillochloridaceae</taxon>
        <taxon>Candidatus Viridilinea</taxon>
    </lineage>
</organism>
<proteinExistence type="inferred from homology"/>
<dbReference type="Pfam" id="PF01066">
    <property type="entry name" value="CDP-OH_P_transf"/>
    <property type="match status" value="1"/>
</dbReference>
<protein>
    <recommendedName>
        <fullName evidence="11">CDP-diacylglycerol--glycerol-3-phosphate 3-phosphatidyltransferase</fullName>
        <ecNumber evidence="11">2.7.8.5</ecNumber>
    </recommendedName>
</protein>
<feature type="transmembrane region" description="Helical" evidence="13">
    <location>
        <begin position="72"/>
        <end position="97"/>
    </location>
</feature>
<accession>A0A2A6RN72</accession>
<feature type="transmembrane region" description="Helical" evidence="13">
    <location>
        <begin position="162"/>
        <end position="182"/>
    </location>
</feature>
<keyword evidence="4 12" id="KW-0808">Transferase</keyword>
<keyword evidence="8 13" id="KW-0472">Membrane</keyword>
<evidence type="ECO:0000256" key="7">
    <source>
        <dbReference type="ARBA" id="ARBA00023098"/>
    </source>
</evidence>
<reference evidence="15" key="1">
    <citation type="submission" date="2017-08" db="EMBL/GenBank/DDBJ databases">
        <authorList>
            <person name="Grouzdev D.S."/>
            <person name="Gaisin V.A."/>
            <person name="Rysina M.S."/>
            <person name="Gorlenko V.M."/>
        </authorList>
    </citation>
    <scope>NUCLEOTIDE SEQUENCE [LARGE SCALE GENOMIC DNA]</scope>
    <source>
        <strain evidence="15">Kir15-3F</strain>
    </source>
</reference>
<evidence type="ECO:0000313" key="15">
    <source>
        <dbReference type="Proteomes" id="UP000220527"/>
    </source>
</evidence>
<dbReference type="Gene3D" id="1.20.120.1760">
    <property type="match status" value="1"/>
</dbReference>
<evidence type="ECO:0000256" key="10">
    <source>
        <dbReference type="ARBA" id="ARBA00023264"/>
    </source>
</evidence>
<evidence type="ECO:0000256" key="5">
    <source>
        <dbReference type="ARBA" id="ARBA00022692"/>
    </source>
</evidence>
<evidence type="ECO:0000256" key="12">
    <source>
        <dbReference type="RuleBase" id="RU003750"/>
    </source>
</evidence>
<dbReference type="PROSITE" id="PS00379">
    <property type="entry name" value="CDP_ALCOHOL_P_TRANSF"/>
    <property type="match status" value="1"/>
</dbReference>
<dbReference type="AlphaFoldDB" id="A0A2A6RN72"/>
<dbReference type="InterPro" id="IPR000462">
    <property type="entry name" value="CDP-OH_P_trans"/>
</dbReference>
<evidence type="ECO:0000256" key="1">
    <source>
        <dbReference type="ARBA" id="ARBA00004141"/>
    </source>
</evidence>
<dbReference type="GO" id="GO:0008444">
    <property type="term" value="F:CDP-diacylglycerol-glycerol-3-phosphate 3-phosphatidyltransferase activity"/>
    <property type="evidence" value="ECO:0007669"/>
    <property type="project" value="UniProtKB-UniRule"/>
</dbReference>
<dbReference type="PIRSF" id="PIRSF000847">
    <property type="entry name" value="Phos_ph_gly_syn"/>
    <property type="match status" value="1"/>
</dbReference>
<dbReference type="PANTHER" id="PTHR14269">
    <property type="entry name" value="CDP-DIACYLGLYCEROL--GLYCEROL-3-PHOSPHATE 3-PHOSPHATIDYLTRANSFERASE-RELATED"/>
    <property type="match status" value="1"/>
</dbReference>